<dbReference type="PATRIC" id="fig|467210.3.peg.567"/>
<dbReference type="PROSITE" id="PS51781">
    <property type="entry name" value="SH3B"/>
    <property type="match status" value="1"/>
</dbReference>
<feature type="compositionally biased region" description="Acidic residues" evidence="1">
    <location>
        <begin position="45"/>
        <end position="57"/>
    </location>
</feature>
<evidence type="ECO:0000256" key="2">
    <source>
        <dbReference type="SAM" id="SignalP"/>
    </source>
</evidence>
<evidence type="ECO:0000256" key="1">
    <source>
        <dbReference type="SAM" id="MobiDB-lite"/>
    </source>
</evidence>
<proteinExistence type="predicted"/>
<reference evidence="5" key="1">
    <citation type="submission" date="2016-01" db="EMBL/GenBank/DDBJ databases">
        <authorList>
            <person name="Mitreva M."/>
            <person name="Pepin K.H."/>
            <person name="Mihindukulasuriya K.A."/>
            <person name="Fulton R."/>
            <person name="Fronick C."/>
            <person name="O'Laughlin M."/>
            <person name="Miner T."/>
            <person name="Herter B."/>
            <person name="Rosa B.A."/>
            <person name="Cordes M."/>
            <person name="Tomlinson C."/>
            <person name="Wollam A."/>
            <person name="Palsikar V.B."/>
            <person name="Mardis E.R."/>
            <person name="Wilson R.K."/>
        </authorList>
    </citation>
    <scope>NUCLEOTIDE SEQUENCE [LARGE SCALE GENOMIC DNA]</scope>
    <source>
        <strain evidence="5">DNF00896</strain>
    </source>
</reference>
<dbReference type="PANTHER" id="PTHR34408:SF1">
    <property type="entry name" value="GLYCOSYL HYDROLASE FAMILY 19 DOMAIN-CONTAINING PROTEIN HI_1415"/>
    <property type="match status" value="1"/>
</dbReference>
<dbReference type="PROSITE" id="PS51257">
    <property type="entry name" value="PROKAR_LIPOPROTEIN"/>
    <property type="match status" value="1"/>
</dbReference>
<organism evidence="4 5">
    <name type="scientific">Lachnoanaerobaculum saburreum</name>
    <dbReference type="NCBI Taxonomy" id="467210"/>
    <lineage>
        <taxon>Bacteria</taxon>
        <taxon>Bacillati</taxon>
        <taxon>Bacillota</taxon>
        <taxon>Clostridia</taxon>
        <taxon>Lachnospirales</taxon>
        <taxon>Lachnospiraceae</taxon>
        <taxon>Lachnoanaerobaculum</taxon>
    </lineage>
</organism>
<dbReference type="Pfam" id="PF08239">
    <property type="entry name" value="SH3_3"/>
    <property type="match status" value="2"/>
</dbReference>
<gene>
    <name evidence="4" type="ORF">HMPREF1866_00574</name>
</gene>
<evidence type="ECO:0000313" key="4">
    <source>
        <dbReference type="EMBL" id="KXB60389.1"/>
    </source>
</evidence>
<dbReference type="InterPro" id="IPR003646">
    <property type="entry name" value="SH3-like_bac-type"/>
</dbReference>
<dbReference type="SMART" id="SM00287">
    <property type="entry name" value="SH3b"/>
    <property type="match status" value="2"/>
</dbReference>
<accession>A0A133ZY43</accession>
<comment type="caution">
    <text evidence="4">The sequence shown here is derived from an EMBL/GenBank/DDBJ whole genome shotgun (WGS) entry which is preliminary data.</text>
</comment>
<feature type="domain" description="SH3b" evidence="3">
    <location>
        <begin position="99"/>
        <end position="164"/>
    </location>
</feature>
<dbReference type="InterPro" id="IPR052354">
    <property type="entry name" value="Cell_Wall_Dynamics_Protein"/>
</dbReference>
<dbReference type="EMBL" id="LSDA01000014">
    <property type="protein sequence ID" value="KXB60389.1"/>
    <property type="molecule type" value="Genomic_DNA"/>
</dbReference>
<protein>
    <submittedName>
        <fullName evidence="4">SH3 domain protein</fullName>
    </submittedName>
</protein>
<keyword evidence="2" id="KW-0732">Signal</keyword>
<dbReference type="STRING" id="467210.HMPREF1866_00574"/>
<sequence length="243" mass="26520">MENFMKMKRVITYLFCLFAVMFAMSACGSKSITIKLGGDNKTTEEDSDEKESTEDESVPTVEESTVDKTSTMPVSEQVPQTTQVQTQAAEPATAMTQVLTTLYVVNCNESITLRTADSTSAKEIRQIPLGAAVSFMENAANGFYKVSYNGSTGYALASYLSVDPYNHYVASTTAATDTSWTGKVVRCNEFITLRKTPSTKGEEITKIPLGAIVTVYSGADNGFYYINYDGIEGYALASYIDTY</sequence>
<name>A0A133ZY43_9FIRM</name>
<dbReference type="Proteomes" id="UP000070394">
    <property type="component" value="Unassembled WGS sequence"/>
</dbReference>
<feature type="signal peptide" evidence="2">
    <location>
        <begin position="1"/>
        <end position="25"/>
    </location>
</feature>
<feature type="region of interest" description="Disordered" evidence="1">
    <location>
        <begin position="35"/>
        <end position="77"/>
    </location>
</feature>
<dbReference type="PANTHER" id="PTHR34408">
    <property type="entry name" value="FAMILY PROTEIN, PUTATIVE-RELATED"/>
    <property type="match status" value="1"/>
</dbReference>
<dbReference type="AlphaFoldDB" id="A0A133ZY43"/>
<evidence type="ECO:0000313" key="5">
    <source>
        <dbReference type="Proteomes" id="UP000070394"/>
    </source>
</evidence>
<evidence type="ECO:0000259" key="3">
    <source>
        <dbReference type="PROSITE" id="PS51781"/>
    </source>
</evidence>
<dbReference type="Gene3D" id="2.30.30.40">
    <property type="entry name" value="SH3 Domains"/>
    <property type="match status" value="2"/>
</dbReference>
<feature type="chain" id="PRO_5038980320" evidence="2">
    <location>
        <begin position="26"/>
        <end position="243"/>
    </location>
</feature>
<keyword evidence="5" id="KW-1185">Reference proteome</keyword>